<dbReference type="Proteomes" id="UP000308730">
    <property type="component" value="Unassembled WGS sequence"/>
</dbReference>
<name>A0A4S4N353_9APHY</name>
<gene>
    <name evidence="3" type="ORF">EUX98_g4049</name>
</gene>
<feature type="compositionally biased region" description="Polar residues" evidence="2">
    <location>
        <begin position="8"/>
        <end position="39"/>
    </location>
</feature>
<accession>A0A4S4N353</accession>
<proteinExistence type="predicted"/>
<dbReference type="EMBL" id="SGPM01000092">
    <property type="protein sequence ID" value="THH30160.1"/>
    <property type="molecule type" value="Genomic_DNA"/>
</dbReference>
<organism evidence="3 4">
    <name type="scientific">Antrodiella citrinella</name>
    <dbReference type="NCBI Taxonomy" id="2447956"/>
    <lineage>
        <taxon>Eukaryota</taxon>
        <taxon>Fungi</taxon>
        <taxon>Dikarya</taxon>
        <taxon>Basidiomycota</taxon>
        <taxon>Agaricomycotina</taxon>
        <taxon>Agaricomycetes</taxon>
        <taxon>Polyporales</taxon>
        <taxon>Steccherinaceae</taxon>
        <taxon>Antrodiella</taxon>
    </lineage>
</organism>
<feature type="compositionally biased region" description="Low complexity" evidence="2">
    <location>
        <begin position="108"/>
        <end position="121"/>
    </location>
</feature>
<keyword evidence="1" id="KW-0175">Coiled coil</keyword>
<dbReference type="OrthoDB" id="3216045at2759"/>
<comment type="caution">
    <text evidence="3">The sequence shown here is derived from an EMBL/GenBank/DDBJ whole genome shotgun (WGS) entry which is preliminary data.</text>
</comment>
<feature type="region of interest" description="Disordered" evidence="2">
    <location>
        <begin position="106"/>
        <end position="193"/>
    </location>
</feature>
<keyword evidence="4" id="KW-1185">Reference proteome</keyword>
<reference evidence="3 4" key="1">
    <citation type="submission" date="2019-02" db="EMBL/GenBank/DDBJ databases">
        <title>Genome sequencing of the rare red list fungi Antrodiella citrinella (Flaviporus citrinellus).</title>
        <authorList>
            <person name="Buettner E."/>
            <person name="Kellner H."/>
        </authorList>
    </citation>
    <scope>NUCLEOTIDE SEQUENCE [LARGE SCALE GENOMIC DNA]</scope>
    <source>
        <strain evidence="3 4">DSM 108506</strain>
    </source>
</reference>
<evidence type="ECO:0000313" key="4">
    <source>
        <dbReference type="Proteomes" id="UP000308730"/>
    </source>
</evidence>
<evidence type="ECO:0000313" key="3">
    <source>
        <dbReference type="EMBL" id="THH30160.1"/>
    </source>
</evidence>
<protein>
    <submittedName>
        <fullName evidence="3">Uncharacterized protein</fullName>
    </submittedName>
</protein>
<feature type="region of interest" description="Disordered" evidence="2">
    <location>
        <begin position="216"/>
        <end position="244"/>
    </location>
</feature>
<evidence type="ECO:0000256" key="1">
    <source>
        <dbReference type="SAM" id="Coils"/>
    </source>
</evidence>
<feature type="compositionally biased region" description="Basic residues" evidence="2">
    <location>
        <begin position="233"/>
        <end position="244"/>
    </location>
</feature>
<feature type="region of interest" description="Disordered" evidence="2">
    <location>
        <begin position="1"/>
        <end position="39"/>
    </location>
</feature>
<evidence type="ECO:0000256" key="2">
    <source>
        <dbReference type="SAM" id="MobiDB-lite"/>
    </source>
</evidence>
<dbReference type="AlphaFoldDB" id="A0A4S4N353"/>
<feature type="coiled-coil region" evidence="1">
    <location>
        <begin position="60"/>
        <end position="101"/>
    </location>
</feature>
<feature type="region of interest" description="Disordered" evidence="2">
    <location>
        <begin position="271"/>
        <end position="306"/>
    </location>
</feature>
<feature type="compositionally biased region" description="Acidic residues" evidence="2">
    <location>
        <begin position="297"/>
        <end position="306"/>
    </location>
</feature>
<feature type="compositionally biased region" description="Low complexity" evidence="2">
    <location>
        <begin position="162"/>
        <end position="171"/>
    </location>
</feature>
<feature type="compositionally biased region" description="Polar residues" evidence="2">
    <location>
        <begin position="218"/>
        <end position="232"/>
    </location>
</feature>
<sequence length="306" mass="33314">MSEINGPMSESASTPRTTFSTGSTALTSVSGSSVQQHLQSELHAVQDKHALETGALLNALADSQRTSKMLRDENVELRERLHEMESRLADAVNEVTRLQYQASFQQNTSSYSRTTYQRTSSLRPPDGVGVRKRSSALSSVVHVNEDDNVEEDYGDQRLHAPSSHISSNRSSSESRREDLYASHPKRFSNSSSIFPVPPSTMSMLLYEEGLASEAFSAHSRSPPSPTATLSKLSSRHSHGSLYGHHRSTSAATAMTVGNISPTTANFSMLTGSPGSLSLRPEHEMHLGDMPPLNLSSDDYDFDGDGQ</sequence>